<name>A0A6M7X0T7_RHILI</name>
<protein>
    <submittedName>
        <fullName evidence="1">Uncharacterized protein</fullName>
    </submittedName>
</protein>
<dbReference type="AlphaFoldDB" id="A0A6M7X0T7"/>
<evidence type="ECO:0000313" key="2">
    <source>
        <dbReference type="Proteomes" id="UP000503017"/>
    </source>
</evidence>
<dbReference type="EMBL" id="CP033367">
    <property type="protein sequence ID" value="QKD06703.1"/>
    <property type="molecule type" value="Genomic_DNA"/>
</dbReference>
<proteinExistence type="predicted"/>
<accession>A0A6M7X0T7</accession>
<evidence type="ECO:0000313" key="1">
    <source>
        <dbReference type="EMBL" id="QKD06703.1"/>
    </source>
</evidence>
<dbReference type="Proteomes" id="UP000503017">
    <property type="component" value="Chromosome"/>
</dbReference>
<reference evidence="1 2" key="1">
    <citation type="submission" date="2018-10" db="EMBL/GenBank/DDBJ databases">
        <authorList>
            <person name="Perry B.J."/>
            <person name="Sullivan J.T."/>
            <person name="Murphy R.J.T."/>
            <person name="Ramsay J.P."/>
            <person name="Ronson C.W."/>
        </authorList>
    </citation>
    <scope>NUCLEOTIDE SEQUENCE [LARGE SCALE GENOMIC DNA]</scope>
    <source>
        <strain evidence="1 2">R88b</strain>
    </source>
</reference>
<dbReference type="RefSeq" id="WP_027033604.1">
    <property type="nucleotide sequence ID" value="NZ_CP033367.1"/>
</dbReference>
<sequence length="225" mass="24565">MALKIPFPYHPANKFHAGIKVRFEAEAETPQSIDLLADKVDNGSKGTQKAIGDVARAIKGFPDGERSKQIFERLTVAIETVAIGLQKQPNGEAIDKKLGEIGKSLHQIDRTMQSFGVPEKDNVTALYAAAVDTTGDIVGRTTAGQWLNQAKFASLHEIVAFQKGKPQDVRRTEFIKRMRGVPAIDHGLPAVISDSELVRFFELAPAVWKAIEDSPDPSSQQPPKA</sequence>
<organism evidence="1 2">
    <name type="scientific">Mesorhizobium loti R88b</name>
    <dbReference type="NCBI Taxonomy" id="935548"/>
    <lineage>
        <taxon>Bacteria</taxon>
        <taxon>Pseudomonadati</taxon>
        <taxon>Pseudomonadota</taxon>
        <taxon>Alphaproteobacteria</taxon>
        <taxon>Hyphomicrobiales</taxon>
        <taxon>Phyllobacteriaceae</taxon>
        <taxon>Mesorhizobium</taxon>
    </lineage>
</organism>
<gene>
    <name evidence="1" type="ORF">EB235_31430</name>
</gene>